<feature type="transmembrane region" description="Helical" evidence="6">
    <location>
        <begin position="20"/>
        <end position="39"/>
    </location>
</feature>
<comment type="caution">
    <text evidence="7">The sequence shown here is derived from an EMBL/GenBank/DDBJ whole genome shotgun (WGS) entry which is preliminary data.</text>
</comment>
<dbReference type="PANTHER" id="PTHR24305:SF232">
    <property type="entry name" value="P450, PUTATIVE (EUROFUNG)-RELATED"/>
    <property type="match status" value="1"/>
</dbReference>
<reference evidence="7 8" key="1">
    <citation type="submission" date="2024-04" db="EMBL/GenBank/DDBJ databases">
        <title>Phyllosticta paracitricarpa is synonymous to the EU quarantine fungus P. citricarpa based on phylogenomic analyses.</title>
        <authorList>
            <consortium name="Lawrence Berkeley National Laboratory"/>
            <person name="Van ingen-buijs V.A."/>
            <person name="Van westerhoven A.C."/>
            <person name="Haridas S."/>
            <person name="Skiadas P."/>
            <person name="Martin F."/>
            <person name="Groenewald J.Z."/>
            <person name="Crous P.W."/>
            <person name="Seidl M.F."/>
        </authorList>
    </citation>
    <scope>NUCLEOTIDE SEQUENCE [LARGE SCALE GENOMIC DNA]</scope>
    <source>
        <strain evidence="7 8">CPC 17464</strain>
    </source>
</reference>
<keyword evidence="8" id="KW-1185">Reference proteome</keyword>
<dbReference type="Proteomes" id="UP001360953">
    <property type="component" value="Unassembled WGS sequence"/>
</dbReference>
<comment type="similarity">
    <text evidence="2 5">Belongs to the cytochrome P450 family.</text>
</comment>
<protein>
    <submittedName>
        <fullName evidence="7">Cytochrome P450 oxidoreductase</fullName>
    </submittedName>
</protein>
<keyword evidence="6" id="KW-1133">Transmembrane helix</keyword>
<keyword evidence="5" id="KW-0503">Monooxygenase</keyword>
<evidence type="ECO:0000256" key="4">
    <source>
        <dbReference type="ARBA" id="ARBA00023004"/>
    </source>
</evidence>
<proteinExistence type="inferred from homology"/>
<dbReference type="PRINTS" id="PR00385">
    <property type="entry name" value="P450"/>
</dbReference>
<evidence type="ECO:0000313" key="7">
    <source>
        <dbReference type="EMBL" id="KAK7540637.1"/>
    </source>
</evidence>
<dbReference type="PRINTS" id="PR00463">
    <property type="entry name" value="EP450I"/>
</dbReference>
<evidence type="ECO:0000256" key="3">
    <source>
        <dbReference type="ARBA" id="ARBA00022723"/>
    </source>
</evidence>
<comment type="cofactor">
    <cofactor evidence="1">
        <name>heme</name>
        <dbReference type="ChEBI" id="CHEBI:30413"/>
    </cofactor>
</comment>
<evidence type="ECO:0000313" key="8">
    <source>
        <dbReference type="Proteomes" id="UP001360953"/>
    </source>
</evidence>
<dbReference type="PANTHER" id="PTHR24305">
    <property type="entry name" value="CYTOCHROME P450"/>
    <property type="match status" value="1"/>
</dbReference>
<keyword evidence="6" id="KW-0472">Membrane</keyword>
<dbReference type="Pfam" id="PF00067">
    <property type="entry name" value="p450"/>
    <property type="match status" value="1"/>
</dbReference>
<gene>
    <name evidence="7" type="ORF">J3D65DRAFT_600754</name>
</gene>
<keyword evidence="6" id="KW-0812">Transmembrane</keyword>
<dbReference type="InterPro" id="IPR017972">
    <property type="entry name" value="Cyt_P450_CS"/>
</dbReference>
<evidence type="ECO:0000256" key="5">
    <source>
        <dbReference type="RuleBase" id="RU000461"/>
    </source>
</evidence>
<keyword evidence="5" id="KW-0349">Heme</keyword>
<dbReference type="InterPro" id="IPR002401">
    <property type="entry name" value="Cyt_P450_E_grp-I"/>
</dbReference>
<dbReference type="SUPFAM" id="SSF48264">
    <property type="entry name" value="Cytochrome P450"/>
    <property type="match status" value="1"/>
</dbReference>
<dbReference type="PROSITE" id="PS00086">
    <property type="entry name" value="CYTOCHROME_P450"/>
    <property type="match status" value="1"/>
</dbReference>
<dbReference type="CDD" id="cd11060">
    <property type="entry name" value="CYP57A1-like"/>
    <property type="match status" value="1"/>
</dbReference>
<keyword evidence="5" id="KW-0560">Oxidoreductase</keyword>
<dbReference type="InterPro" id="IPR050121">
    <property type="entry name" value="Cytochrome_P450_monoxygenase"/>
</dbReference>
<evidence type="ECO:0000256" key="2">
    <source>
        <dbReference type="ARBA" id="ARBA00010617"/>
    </source>
</evidence>
<keyword evidence="4 5" id="KW-0408">Iron</keyword>
<dbReference type="InterPro" id="IPR001128">
    <property type="entry name" value="Cyt_P450"/>
</dbReference>
<dbReference type="RefSeq" id="XP_066657568.1">
    <property type="nucleotide sequence ID" value="XM_066797988.1"/>
</dbReference>
<accession>A0ABR1LZJ2</accession>
<keyword evidence="3 5" id="KW-0479">Metal-binding</keyword>
<dbReference type="InterPro" id="IPR036396">
    <property type="entry name" value="Cyt_P450_sf"/>
</dbReference>
<organism evidence="7 8">
    <name type="scientific">Phyllosticta citribraziliensis</name>
    <dbReference type="NCBI Taxonomy" id="989973"/>
    <lineage>
        <taxon>Eukaryota</taxon>
        <taxon>Fungi</taxon>
        <taxon>Dikarya</taxon>
        <taxon>Ascomycota</taxon>
        <taxon>Pezizomycotina</taxon>
        <taxon>Dothideomycetes</taxon>
        <taxon>Dothideomycetes incertae sedis</taxon>
        <taxon>Botryosphaeriales</taxon>
        <taxon>Phyllostictaceae</taxon>
        <taxon>Phyllosticta</taxon>
    </lineage>
</organism>
<name>A0ABR1LZJ2_9PEZI</name>
<dbReference type="GeneID" id="92030894"/>
<evidence type="ECO:0000256" key="1">
    <source>
        <dbReference type="ARBA" id="ARBA00001971"/>
    </source>
</evidence>
<dbReference type="EMBL" id="JBBPEH010000003">
    <property type="protein sequence ID" value="KAK7540637.1"/>
    <property type="molecule type" value="Genomic_DNA"/>
</dbReference>
<evidence type="ECO:0000256" key="6">
    <source>
        <dbReference type="SAM" id="Phobius"/>
    </source>
</evidence>
<dbReference type="Gene3D" id="1.10.630.10">
    <property type="entry name" value="Cytochrome P450"/>
    <property type="match status" value="1"/>
</dbReference>
<sequence length="520" mass="58829">MEDYSKHVAGSAIGRLLLRADPISIFLALVIFLVARFLWNRYSSPLRSIPGPFLASGTRLWKFWATITQHQETEYIKLHAKYDVRLKCLQGPIVRTSPNSISVSSPYAAREILSAGKGFHKTDFYAVFPPPENPDIFTEIREHEHARKKRAAAVPYSMATMQQMTPCIENTIDLLMQKVRSFAEGSREVALDIWLHYFAFDVLGEVAFSRRFGFLDTGKDVEGCISAINVNQQYNAAVGQIPQLNALLRHNPIWKLCQVLVKSAQPLITRLALDELRKRKTGEVNTERKDLLGQLLRAHEATPEKFSEGDVFAVAHGAIFAGSDSTASTMQSLLHHVLREPHIYRRILAEIDDAVKAGRLSDVVQYNEALQLPYFQAALKEAMRMRPAVGVAMARQVPPAGAEIDGKWYPGGTAIDVHAWVLHRDRGIFGDDAEVFRPERWLEDAERAKLMDRHMFQFGGGAHICIGRNLALLEMNKVLPMLLRDFKMELIHPERELDFRTYFFVVQSGLDVRISPRTVV</sequence>